<accession>A0AAD6N0I4</accession>
<evidence type="ECO:0000256" key="1">
    <source>
        <dbReference type="SAM" id="MobiDB-lite"/>
    </source>
</evidence>
<name>A0AAD6N0I4_9EURO</name>
<comment type="caution">
    <text evidence="2">The sequence shown here is derived from an EMBL/GenBank/DDBJ whole genome shotgun (WGS) entry which is preliminary data.</text>
</comment>
<sequence length="266" mass="30144">MSRFLRGRLFTYFIIPSGLTVYGTHLGLSHLEKKYPNQPLTTGSKALQTPSGPNTQHCPYTDIYAARVPLQSLITQCRNQTDKTLSKTDLEDAWARTVFGSRIMKTEASVVGLFTKGKYEPGDTGDTPEGFAPNKTTGKPRELVNGLMSVQREIGADDDSNGLLLSWRMADEPRVFFERIGRWGYPWRLMSGGRHEMSVSEPYRVDGESELVMDVRFSAAHDYEVVREEGDLGNQKTLPEWTNRLHRGYARLILDRAARELQRDLK</sequence>
<proteinExistence type="predicted"/>
<dbReference type="EMBL" id="JAQJAN010000002">
    <property type="protein sequence ID" value="KAJ5738466.1"/>
    <property type="molecule type" value="Genomic_DNA"/>
</dbReference>
<reference evidence="2" key="2">
    <citation type="submission" date="2023-01" db="EMBL/GenBank/DDBJ databases">
        <authorList>
            <person name="Petersen C."/>
        </authorList>
    </citation>
    <scope>NUCLEOTIDE SEQUENCE</scope>
    <source>
        <strain evidence="2">IBT 17514</strain>
    </source>
</reference>
<evidence type="ECO:0000313" key="3">
    <source>
        <dbReference type="Proteomes" id="UP001215712"/>
    </source>
</evidence>
<organism evidence="2 3">
    <name type="scientific">Penicillium malachiteum</name>
    <dbReference type="NCBI Taxonomy" id="1324776"/>
    <lineage>
        <taxon>Eukaryota</taxon>
        <taxon>Fungi</taxon>
        <taxon>Dikarya</taxon>
        <taxon>Ascomycota</taxon>
        <taxon>Pezizomycotina</taxon>
        <taxon>Eurotiomycetes</taxon>
        <taxon>Eurotiomycetidae</taxon>
        <taxon>Eurotiales</taxon>
        <taxon>Aspergillaceae</taxon>
        <taxon>Penicillium</taxon>
    </lineage>
</organism>
<evidence type="ECO:0000313" key="2">
    <source>
        <dbReference type="EMBL" id="KAJ5738466.1"/>
    </source>
</evidence>
<reference evidence="2" key="1">
    <citation type="journal article" date="2023" name="IMA Fungus">
        <title>Comparative genomic study of the Penicillium genus elucidates a diverse pangenome and 15 lateral gene transfer events.</title>
        <authorList>
            <person name="Petersen C."/>
            <person name="Sorensen T."/>
            <person name="Nielsen M.R."/>
            <person name="Sondergaard T.E."/>
            <person name="Sorensen J.L."/>
            <person name="Fitzpatrick D.A."/>
            <person name="Frisvad J.C."/>
            <person name="Nielsen K.L."/>
        </authorList>
    </citation>
    <scope>NUCLEOTIDE SEQUENCE</scope>
    <source>
        <strain evidence="2">IBT 17514</strain>
    </source>
</reference>
<protein>
    <submittedName>
        <fullName evidence="2">Uncharacterized protein</fullName>
    </submittedName>
</protein>
<dbReference type="Proteomes" id="UP001215712">
    <property type="component" value="Unassembled WGS sequence"/>
</dbReference>
<keyword evidence="3" id="KW-1185">Reference proteome</keyword>
<gene>
    <name evidence="2" type="ORF">N7493_001621</name>
</gene>
<feature type="region of interest" description="Disordered" evidence="1">
    <location>
        <begin position="121"/>
        <end position="140"/>
    </location>
</feature>
<dbReference type="AlphaFoldDB" id="A0AAD6N0I4"/>